<organism evidence="1 2">
    <name type="scientific">Naganishia onofrii</name>
    <dbReference type="NCBI Taxonomy" id="1851511"/>
    <lineage>
        <taxon>Eukaryota</taxon>
        <taxon>Fungi</taxon>
        <taxon>Dikarya</taxon>
        <taxon>Basidiomycota</taxon>
        <taxon>Agaricomycotina</taxon>
        <taxon>Tremellomycetes</taxon>
        <taxon>Filobasidiales</taxon>
        <taxon>Filobasidiaceae</taxon>
        <taxon>Naganishia</taxon>
    </lineage>
</organism>
<evidence type="ECO:0000313" key="2">
    <source>
        <dbReference type="Proteomes" id="UP001234202"/>
    </source>
</evidence>
<protein>
    <submittedName>
        <fullName evidence="1">Uncharacterized protein</fullName>
    </submittedName>
</protein>
<proteinExistence type="predicted"/>
<gene>
    <name evidence="1" type="ORF">QFC24_000406</name>
</gene>
<sequence length="620" mass="68056">MVELKQQMKVREENDRRKEEWFPNLVTFMVKNLTNLNASEGAEQLLNDLDSLHASFGTGNFEPLNVEALIPPTSGNSMGDPKHLPVHTYMNPPTTASNAPIWPADELSSSSSSAGLMSTGTMASGSVPGAALSVDPSLGMTMPIGNDLGDQPGGMSVTDYQEASTMMEMVPGDMRGNQQPQLDSNPSKDVTHHKRNTLSTWASSLSWTKAPRVLVVEDDAVSRNLAIRFLQLIGCEVDQVTDAESAIAEINSAPFDVVFMDIILPKMTGIGEVAGDIDAQPDRPESDQSQPQQQGDVAMGFQDEDRQVQEMESMCMECGKNGMTRMLLTVIPYFREVIVMSFRCEHCGNSNTEIQQAGEIQIKSNSCIVTIPEVALTIPASRGQLTNIEGILRDTVRDPSLDQPLRKVMEPEDYTKIQAIIDRLKGCLPENGEDQDNEEQTVGEVKQAAPRKVIPFTLKLDDPAGNSFVSFVGSTSDPKWSMRVYNRTRDQNVALGLVAQDEAERKEPAQTSGKDVPEGARRVDQAVTDTKSGPIVPEEIFAFPGDCSSCGHQIDTLMQRVNIPYFKDINIMSTNCEHCGYRDNEVKSGSARSARNFHRHHLLQIPTHANRSNTSPPVPH</sequence>
<evidence type="ECO:0000313" key="1">
    <source>
        <dbReference type="EMBL" id="KAJ9128114.1"/>
    </source>
</evidence>
<keyword evidence="2" id="KW-1185">Reference proteome</keyword>
<accession>A0ACC2XXE0</accession>
<dbReference type="Proteomes" id="UP001234202">
    <property type="component" value="Unassembled WGS sequence"/>
</dbReference>
<reference evidence="1" key="1">
    <citation type="submission" date="2023-04" db="EMBL/GenBank/DDBJ databases">
        <title>Draft Genome sequencing of Naganishia species isolated from polar environments using Oxford Nanopore Technology.</title>
        <authorList>
            <person name="Leo P."/>
            <person name="Venkateswaran K."/>
        </authorList>
    </citation>
    <scope>NUCLEOTIDE SEQUENCE</scope>
    <source>
        <strain evidence="1">DBVPG 5303</strain>
    </source>
</reference>
<dbReference type="EMBL" id="JASBWV010000001">
    <property type="protein sequence ID" value="KAJ9128114.1"/>
    <property type="molecule type" value="Genomic_DNA"/>
</dbReference>
<comment type="caution">
    <text evidence="1">The sequence shown here is derived from an EMBL/GenBank/DDBJ whole genome shotgun (WGS) entry which is preliminary data.</text>
</comment>
<name>A0ACC2XXE0_9TREE</name>